<dbReference type="Pfam" id="PF00126">
    <property type="entry name" value="HTH_1"/>
    <property type="match status" value="1"/>
</dbReference>
<dbReference type="OrthoDB" id="4131546at2"/>
<keyword evidence="3 6" id="KW-0238">DNA-binding</keyword>
<dbReference type="InterPro" id="IPR000847">
    <property type="entry name" value="LysR_HTH_N"/>
</dbReference>
<dbReference type="GO" id="GO:0032993">
    <property type="term" value="C:protein-DNA complex"/>
    <property type="evidence" value="ECO:0007669"/>
    <property type="project" value="TreeGrafter"/>
</dbReference>
<feature type="domain" description="HTH lysR-type" evidence="5">
    <location>
        <begin position="2"/>
        <end position="59"/>
    </location>
</feature>
<dbReference type="AlphaFoldDB" id="A0A542DZA9"/>
<dbReference type="Gene3D" id="3.40.190.10">
    <property type="entry name" value="Periplasmic binding protein-like II"/>
    <property type="match status" value="2"/>
</dbReference>
<dbReference type="InterPro" id="IPR036388">
    <property type="entry name" value="WH-like_DNA-bd_sf"/>
</dbReference>
<comment type="caution">
    <text evidence="6">The sequence shown here is derived from an EMBL/GenBank/DDBJ whole genome shotgun (WGS) entry which is preliminary data.</text>
</comment>
<keyword evidence="7" id="KW-1185">Reference proteome</keyword>
<evidence type="ECO:0000256" key="2">
    <source>
        <dbReference type="ARBA" id="ARBA00023015"/>
    </source>
</evidence>
<dbReference type="GO" id="GO:0003700">
    <property type="term" value="F:DNA-binding transcription factor activity"/>
    <property type="evidence" value="ECO:0007669"/>
    <property type="project" value="InterPro"/>
</dbReference>
<evidence type="ECO:0000256" key="4">
    <source>
        <dbReference type="ARBA" id="ARBA00023163"/>
    </source>
</evidence>
<dbReference type="PROSITE" id="PS50931">
    <property type="entry name" value="HTH_LYSR"/>
    <property type="match status" value="1"/>
</dbReference>
<gene>
    <name evidence="6" type="ORF">FB458_1510</name>
</gene>
<sequence length="303" mass="32446">MVDVGALRSLVTLESTGTVAATADSLGFTPSAVSQQLRRLERELGVELTERVGRGVVLTEAGRLAAARAHALLDDLDSFRADVGTVHRLQGRVSLATFSTGERAIVAPATARLRESAPDLELHVIERDPPQATEALERGEVDLALLHSWVGLPAHLPPQVSTRLVGEDVADVVLPAGHPLAARSSVTPADLADEIWSSVHTGSVCHQWLLQMFARLGRAPVARYWSSEFASQIAYVAAGSAVALIPRLGRGPLPDGVVAVPVEEPVPRRPVVLAWRTARERDPLLRHLRATLAEVGEEVLGPR</sequence>
<organism evidence="6 7">
    <name type="scientific">Lapillicoccus jejuensis</name>
    <dbReference type="NCBI Taxonomy" id="402171"/>
    <lineage>
        <taxon>Bacteria</taxon>
        <taxon>Bacillati</taxon>
        <taxon>Actinomycetota</taxon>
        <taxon>Actinomycetes</taxon>
        <taxon>Micrococcales</taxon>
        <taxon>Intrasporangiaceae</taxon>
        <taxon>Lapillicoccus</taxon>
    </lineage>
</organism>
<dbReference type="InterPro" id="IPR036390">
    <property type="entry name" value="WH_DNA-bd_sf"/>
</dbReference>
<evidence type="ECO:0000313" key="6">
    <source>
        <dbReference type="EMBL" id="TQJ08422.1"/>
    </source>
</evidence>
<reference evidence="6 7" key="1">
    <citation type="submission" date="2019-06" db="EMBL/GenBank/DDBJ databases">
        <title>Sequencing the genomes of 1000 actinobacteria strains.</title>
        <authorList>
            <person name="Klenk H.-P."/>
        </authorList>
    </citation>
    <scope>NUCLEOTIDE SEQUENCE [LARGE SCALE GENOMIC DNA]</scope>
    <source>
        <strain evidence="6 7">DSM 18607</strain>
    </source>
</reference>
<dbReference type="Pfam" id="PF03466">
    <property type="entry name" value="LysR_substrate"/>
    <property type="match status" value="1"/>
</dbReference>
<evidence type="ECO:0000256" key="3">
    <source>
        <dbReference type="ARBA" id="ARBA00023125"/>
    </source>
</evidence>
<dbReference type="SUPFAM" id="SSF53850">
    <property type="entry name" value="Periplasmic binding protein-like II"/>
    <property type="match status" value="1"/>
</dbReference>
<dbReference type="Proteomes" id="UP000317893">
    <property type="component" value="Unassembled WGS sequence"/>
</dbReference>
<dbReference type="EMBL" id="VFMN01000001">
    <property type="protein sequence ID" value="TQJ08422.1"/>
    <property type="molecule type" value="Genomic_DNA"/>
</dbReference>
<dbReference type="InterPro" id="IPR005119">
    <property type="entry name" value="LysR_subst-bd"/>
</dbReference>
<comment type="similarity">
    <text evidence="1">Belongs to the LysR transcriptional regulatory family.</text>
</comment>
<keyword evidence="2" id="KW-0805">Transcription regulation</keyword>
<evidence type="ECO:0000256" key="1">
    <source>
        <dbReference type="ARBA" id="ARBA00009437"/>
    </source>
</evidence>
<dbReference type="RefSeq" id="WP_141847939.1">
    <property type="nucleotide sequence ID" value="NZ_BAAAPR010000004.1"/>
</dbReference>
<keyword evidence="4" id="KW-0804">Transcription</keyword>
<protein>
    <submittedName>
        <fullName evidence="6">DNA-binding transcriptional LysR family regulator</fullName>
    </submittedName>
</protein>
<dbReference type="SUPFAM" id="SSF46785">
    <property type="entry name" value="Winged helix' DNA-binding domain"/>
    <property type="match status" value="1"/>
</dbReference>
<dbReference type="PANTHER" id="PTHR30346">
    <property type="entry name" value="TRANSCRIPTIONAL DUAL REGULATOR HCAR-RELATED"/>
    <property type="match status" value="1"/>
</dbReference>
<dbReference type="PANTHER" id="PTHR30346:SF29">
    <property type="entry name" value="LYSR SUBSTRATE-BINDING"/>
    <property type="match status" value="1"/>
</dbReference>
<dbReference type="GO" id="GO:0003677">
    <property type="term" value="F:DNA binding"/>
    <property type="evidence" value="ECO:0007669"/>
    <property type="project" value="UniProtKB-KW"/>
</dbReference>
<evidence type="ECO:0000313" key="7">
    <source>
        <dbReference type="Proteomes" id="UP000317893"/>
    </source>
</evidence>
<evidence type="ECO:0000259" key="5">
    <source>
        <dbReference type="PROSITE" id="PS50931"/>
    </source>
</evidence>
<name>A0A542DZA9_9MICO</name>
<proteinExistence type="inferred from homology"/>
<accession>A0A542DZA9</accession>
<dbReference type="Gene3D" id="1.10.10.10">
    <property type="entry name" value="Winged helix-like DNA-binding domain superfamily/Winged helix DNA-binding domain"/>
    <property type="match status" value="1"/>
</dbReference>
<dbReference type="CDD" id="cd08423">
    <property type="entry name" value="PBP2_LTTR_like_6"/>
    <property type="match status" value="1"/>
</dbReference>